<dbReference type="AlphaFoldDB" id="A0A7W4UHZ6"/>
<gene>
    <name evidence="2" type="ORF">FHR80_003428</name>
</gene>
<proteinExistence type="predicted"/>
<comment type="caution">
    <text evidence="2">The sequence shown here is derived from an EMBL/GenBank/DDBJ whole genome shotgun (WGS) entry which is preliminary data.</text>
</comment>
<organism evidence="2 3">
    <name type="scientific">Cellulomonas cellasea</name>
    <dbReference type="NCBI Taxonomy" id="43670"/>
    <lineage>
        <taxon>Bacteria</taxon>
        <taxon>Bacillati</taxon>
        <taxon>Actinomycetota</taxon>
        <taxon>Actinomycetes</taxon>
        <taxon>Micrococcales</taxon>
        <taxon>Cellulomonadaceae</taxon>
        <taxon>Cellulomonas</taxon>
    </lineage>
</organism>
<protein>
    <submittedName>
        <fullName evidence="2">Uncharacterized protein</fullName>
    </submittedName>
</protein>
<feature type="region of interest" description="Disordered" evidence="1">
    <location>
        <begin position="25"/>
        <end position="53"/>
    </location>
</feature>
<name>A0A7W4UHZ6_9CELL</name>
<dbReference type="RefSeq" id="WP_221196681.1">
    <property type="nucleotide sequence ID" value="NZ_JACHVX010000005.1"/>
</dbReference>
<dbReference type="EMBL" id="JACHVX010000005">
    <property type="protein sequence ID" value="MBB2924495.1"/>
    <property type="molecule type" value="Genomic_DNA"/>
</dbReference>
<reference evidence="2 3" key="1">
    <citation type="submission" date="2020-08" db="EMBL/GenBank/DDBJ databases">
        <title>The Agave Microbiome: Exploring the role of microbial communities in plant adaptations to desert environments.</title>
        <authorList>
            <person name="Partida-Martinez L.P."/>
        </authorList>
    </citation>
    <scope>NUCLEOTIDE SEQUENCE [LARGE SCALE GENOMIC DNA]</scope>
    <source>
        <strain evidence="2 3">RAS26</strain>
    </source>
</reference>
<reference evidence="2 3" key="2">
    <citation type="submission" date="2020-08" db="EMBL/GenBank/DDBJ databases">
        <authorList>
            <person name="Partida-Martinez L."/>
            <person name="Huntemann M."/>
            <person name="Clum A."/>
            <person name="Wang J."/>
            <person name="Palaniappan K."/>
            <person name="Ritter S."/>
            <person name="Chen I.-M."/>
            <person name="Stamatis D."/>
            <person name="Reddy T."/>
            <person name="O'Malley R."/>
            <person name="Daum C."/>
            <person name="Shapiro N."/>
            <person name="Ivanova N."/>
            <person name="Kyrpides N."/>
            <person name="Woyke T."/>
        </authorList>
    </citation>
    <scope>NUCLEOTIDE SEQUENCE [LARGE SCALE GENOMIC DNA]</scope>
    <source>
        <strain evidence="2 3">RAS26</strain>
    </source>
</reference>
<dbReference type="Proteomes" id="UP000518206">
    <property type="component" value="Unassembled WGS sequence"/>
</dbReference>
<evidence type="ECO:0000313" key="3">
    <source>
        <dbReference type="Proteomes" id="UP000518206"/>
    </source>
</evidence>
<accession>A0A7W4UHZ6</accession>
<evidence type="ECO:0000313" key="2">
    <source>
        <dbReference type="EMBL" id="MBB2924495.1"/>
    </source>
</evidence>
<sequence length="53" mass="5882">MHEPEAQPIAVDYSTLPERVAPEDTIATQESQHAPDPTMGRDTETEFMLRNAG</sequence>
<evidence type="ECO:0000256" key="1">
    <source>
        <dbReference type="SAM" id="MobiDB-lite"/>
    </source>
</evidence>